<dbReference type="PANTHER" id="PTHR11439">
    <property type="entry name" value="GAG-POL-RELATED RETROTRANSPOSON"/>
    <property type="match status" value="1"/>
</dbReference>
<comment type="caution">
    <text evidence="8">The sequence shown here is derived from an EMBL/GenBank/DDBJ whole genome shotgun (WGS) entry which is preliminary data.</text>
</comment>
<feature type="region of interest" description="Disordered" evidence="5">
    <location>
        <begin position="549"/>
        <end position="568"/>
    </location>
</feature>
<dbReference type="PROSITE" id="PS50103">
    <property type="entry name" value="ZF_C3H1"/>
    <property type="match status" value="1"/>
</dbReference>
<dbReference type="InterPro" id="IPR013103">
    <property type="entry name" value="RVT_2"/>
</dbReference>
<dbReference type="InterPro" id="IPR041367">
    <property type="entry name" value="Znf-CCCH_4"/>
</dbReference>
<feature type="compositionally biased region" description="Polar residues" evidence="5">
    <location>
        <begin position="502"/>
        <end position="511"/>
    </location>
</feature>
<sequence>MPGPSEEQPPKAVQQVMSPSAPCGLPNGRATGGELHQSDVVENEEQFQGEAGAGSDAAQQQEANVRTGGLGLSNLHAMEADVPRIAAETTTGAVQAGSGNNTLTTLDLGGRSTAGSTGAVHKAEVMFFKKEISKLVYKGPQDYFGHGGTRDSANPHLHRGTLTLTPMPEAKEGADAALSFQDWIELSYAVMCDLSEGSSEWWAGVIDVVEQSYAVWLAASPIEKLSIEPRGTEKWCTGKWTRVNARASSMLLTSMPAELRSEMVSRRYTHDCTKMMFKLFTAYQPGGSAERHDVLRRLQAPLEFAGGESLDKVLRAVRSWPRWLERCKAVQMTPPDASVLARGLLALTSKHIESSSDASFRTSMLRASLRLDARPTLEQVQAYQRHLQAELEVMALSMTTTSPPPKVQAVESTQAKARDAAPKGTSTELCRYFAKASGCRRGDKCAYSHSMSGMEKEQRAKKCLKCGSEAHRQRDCTVGRAPAKTHPGSPSREGKDQRGLRTPSSSNQEQRATPSTAATVATAAPTMSETVAGTPWTLEALVQAAQQVIQTQGSENRSESSPEKTKPEVKTLILHDIRICSLKGSATALVDSGATHSLRTSVSEEEWEAATTIEVQLAGTHRLTMRITATGTLLMPPRPVDLKGPTSGQTIVPMGQLIQVLGYSMYWSTDECYLQDLDGSRIPLQVEGGCPQLQELEALTLIARLEDRKLEELRNATLLTEDHVRMSAVAMEKTWDAFLLDYVANGAFDSGLRAVRDAPFFRDVPGECLSNLVPMQGLWSGWDIMKQVGFFTRAQRRKILTSKRWVVHLFAGREGHWEIMKLDQGDTTVIELDLDRCHGMDILRSETWRMLLWGAREGKIDAIIGGPPGRGRQHARGGQRDSRSVTLVARMLWLHAVAQVGREVNGGTYNHNREVAFMLEYPEGTTEEQREMEERRIEQIEQEFRSPPWNAAPRVATWGESQRYWEEVQRPRLQRLEGGPTMDGGLSFWDTRMWKAYQEREGLRVVKFDQGATGGASKNRTGLGTNIHSLLALNELRVDPDDDLPEKSDKDAVWSPGLVNAVVVALSFWDRDPRCAPRLPQMNVLSAEQWKEHVASNHEVFRKECVTCVTSRGTGKQHRRVHHPEAYVLTADIAGPLARGLDATSKGTMGKNLKYLLAIKYVVPKSFITLHTGGKPPEDDGCPAERPQEDALTKEQEQLLEELFGPEDSAVRGGEEAEVEVGEDLLPSTAIVPEEHGELDEYVLSAEEDEEEEAPAAEPAPQDVVMEAGDCLPPELTYLTFGVGLPNNQAGTVKKALQDAVLYLQMHGFPIYRFHADKGEFFNHGLRNWLREQGVYATWSEVGIPQGNGRAENTVRWLKDRIRTLLVGAKLPTRLWPVAAAAAAAQQRARVLNWRTCLAAPFGATVYLKRKAFDRDGPQRREHALESKWTKGVYVGLSTILRHGHLVYIPAEGDEREKFLHTAHVRANLMDPGEPEEVLYEEVPRPRRRLSTKTDPEGIELRSIGLSKNEATRMATDRSEQLLKTWSLEQACSLIKELGRSSFFDDKKFGVYRHGGTVGWMMGIREYPSLSKVLARVVTEICPEAVFTSVLVSCNTPKTMHKDLNNDVCTQNYVIPLAVPEKGGELWIELKGGDTVQGKIEQRVAAGRQVYGQLRTLRTEEAIWFGPRRFHEVADWKGERIVIIAYTPDCLGKLSQEDIQALHEHQFPIPLSQLPEYNGDHSGEEVPPSMRPATVQAEHTVPEYQEGTNQQDESWQMYLDLNPGLVQVDGSDSLRRSPVIQKAEVGFTRNIEEVLSNLSGPLDVVYNVCPDEVMANLDAWRPAIVKEMQGIEVAIERLCPGTESRRRWLNLPGAQKLPMKFVFTIKPNDAAKREDRSTWYKRKARMVICGNLARAEESSLYAETAPAEAVRMALTVASKNQWLVAILDVVAAFIKTPLGRLPTDPIIIAQPPRLLEALGLSERMELWGLVRALYGLREAPMLWTNYRDATLRTMRAPAGLTWQQGRAITSWWSLRDQQGAVVAVVVVYVDDFMICGPRDIVNEVSTIVREAWDTSELSILGPGCVVRFLGMELHRAGEVDDEIYVHQQGYIQELLRSHSVKSSQLDKVPITKDLAALPEECDGAEEDQVRRSQQLTGEVLWLSQRTRPDLAFATSMMASMCTKVPQQTIDIGIKSLGYLQRTMGYQLKVKWSEKPLVMFCDAAYAPQSSRSHGGWLVTYGGVPIVWRSGKQQMITLSTAEAELLAMIDGAIAMKGVESLLSDIGQAVHERYIESDSMAALSISSGSSSWRTRHLRIKANWLQEQISYGLIQVNHCRGEVQPADLLTKALSYARMTSLLQLWGVGQETEAAEEQSSTPRGTGIQVDSDLVGTFMLVLMGLGALLIWEGLKWLCDEIYHGYTPGASKRRLKKLRKLQRATTEAIERELGRLQEQVRTGKATLENLYFDEDEGIGGGDEVLAEQTSIFRDADGSDSESSEFEESEDEEHKRKTSPVQTPSPPKSSDGMSRSLIARAKSATEKAEKPDEGSDRIGQVLAKLRASKVEPCNKFVLPGAAPFLYKNGDDDDDGEPESQAEEKASGSKKTKRCKRKTKRCKRKGTDAKKGKAMPSDKGESKEGVAYKPGEYKKMRQDFIKAKTQALGVKPREAGRMWNDSAERAALMSTLSRTEQVEPVMSAGSSMCLGFAKDYDFVELFSGDGEVSGKLRQEGLAGASMDLKDNPTAFDLTTDVGFALALNSILIFA</sequence>
<dbReference type="PROSITE" id="PS50158">
    <property type="entry name" value="ZF_CCHC"/>
    <property type="match status" value="1"/>
</dbReference>
<organism evidence="8 9">
    <name type="scientific">Symbiodinium microadriaticum</name>
    <name type="common">Dinoflagellate</name>
    <name type="synonym">Zooxanthella microadriatica</name>
    <dbReference type="NCBI Taxonomy" id="2951"/>
    <lineage>
        <taxon>Eukaryota</taxon>
        <taxon>Sar</taxon>
        <taxon>Alveolata</taxon>
        <taxon>Dinophyceae</taxon>
        <taxon>Suessiales</taxon>
        <taxon>Symbiodiniaceae</taxon>
        <taxon>Symbiodinium</taxon>
    </lineage>
</organism>
<keyword evidence="3 4" id="KW-0862">Zinc</keyword>
<dbReference type="Pfam" id="PF07727">
    <property type="entry name" value="RVT_2"/>
    <property type="match status" value="1"/>
</dbReference>
<dbReference type="InterPro" id="IPR012337">
    <property type="entry name" value="RNaseH-like_sf"/>
</dbReference>
<dbReference type="GO" id="GO:0003676">
    <property type="term" value="F:nucleic acid binding"/>
    <property type="evidence" value="ECO:0007669"/>
    <property type="project" value="InterPro"/>
</dbReference>
<keyword evidence="9" id="KW-1185">Reference proteome</keyword>
<dbReference type="InterPro" id="IPR036855">
    <property type="entry name" value="Znf_CCCH_sf"/>
</dbReference>
<feature type="region of interest" description="Disordered" evidence="5">
    <location>
        <begin position="2466"/>
        <end position="2506"/>
    </location>
</feature>
<evidence type="ECO:0000256" key="1">
    <source>
        <dbReference type="ARBA" id="ARBA00022723"/>
    </source>
</evidence>
<evidence type="ECO:0000256" key="5">
    <source>
        <dbReference type="SAM" id="MobiDB-lite"/>
    </source>
</evidence>
<evidence type="ECO:0000313" key="8">
    <source>
        <dbReference type="EMBL" id="OLP76645.1"/>
    </source>
</evidence>
<feature type="zinc finger region" description="C3H1-type" evidence="4">
    <location>
        <begin position="424"/>
        <end position="452"/>
    </location>
</feature>
<proteinExistence type="predicted"/>
<evidence type="ECO:0000259" key="6">
    <source>
        <dbReference type="PROSITE" id="PS50103"/>
    </source>
</evidence>
<feature type="domain" description="CCHC-type" evidence="7">
    <location>
        <begin position="462"/>
        <end position="476"/>
    </location>
</feature>
<dbReference type="EMBL" id="LSRX01001963">
    <property type="protein sequence ID" value="OLP76645.1"/>
    <property type="molecule type" value="Genomic_DNA"/>
</dbReference>
<protein>
    <submittedName>
        <fullName evidence="8">Retrovirus-related Pol polyprotein from transposon TNT 1-94</fullName>
    </submittedName>
</protein>
<dbReference type="SUPFAM" id="SSF56672">
    <property type="entry name" value="DNA/RNA polymerases"/>
    <property type="match status" value="1"/>
</dbReference>
<dbReference type="CDD" id="cd09272">
    <property type="entry name" value="RNase_HI_RT_Ty1"/>
    <property type="match status" value="1"/>
</dbReference>
<dbReference type="InterPro" id="IPR000571">
    <property type="entry name" value="Znf_CCCH"/>
</dbReference>
<feature type="domain" description="C3H1-type" evidence="6">
    <location>
        <begin position="424"/>
        <end position="452"/>
    </location>
</feature>
<accession>A0A1Q9C150</accession>
<dbReference type="OrthoDB" id="415078at2759"/>
<reference evidence="8 9" key="1">
    <citation type="submission" date="2016-02" db="EMBL/GenBank/DDBJ databases">
        <title>Genome analysis of coral dinoflagellate symbionts highlights evolutionary adaptations to a symbiotic lifestyle.</title>
        <authorList>
            <person name="Aranda M."/>
            <person name="Li Y."/>
            <person name="Liew Y.J."/>
            <person name="Baumgarten S."/>
            <person name="Simakov O."/>
            <person name="Wilson M."/>
            <person name="Piel J."/>
            <person name="Ashoor H."/>
            <person name="Bougouffa S."/>
            <person name="Bajic V.B."/>
            <person name="Ryu T."/>
            <person name="Ravasi T."/>
            <person name="Bayer T."/>
            <person name="Micklem G."/>
            <person name="Kim H."/>
            <person name="Bhak J."/>
            <person name="Lajeunesse T.C."/>
            <person name="Voolstra C.R."/>
        </authorList>
    </citation>
    <scope>NUCLEOTIDE SEQUENCE [LARGE SCALE GENOMIC DNA]</scope>
    <source>
        <strain evidence="8 9">CCMP2467</strain>
    </source>
</reference>
<dbReference type="InterPro" id="IPR001878">
    <property type="entry name" value="Znf_CCHC"/>
</dbReference>
<dbReference type="PANTHER" id="PTHR11439:SF463">
    <property type="entry name" value="REVERSE TRANSCRIPTASE TY1_COPIA-TYPE DOMAIN-CONTAINING PROTEIN"/>
    <property type="match status" value="1"/>
</dbReference>
<dbReference type="GO" id="GO:0008270">
    <property type="term" value="F:zinc ion binding"/>
    <property type="evidence" value="ECO:0007669"/>
    <property type="project" value="UniProtKB-KW"/>
</dbReference>
<evidence type="ECO:0000256" key="2">
    <source>
        <dbReference type="ARBA" id="ARBA00022771"/>
    </source>
</evidence>
<dbReference type="InterPro" id="IPR036397">
    <property type="entry name" value="RNaseH_sf"/>
</dbReference>
<feature type="region of interest" description="Disordered" evidence="5">
    <location>
        <begin position="2560"/>
        <end position="2616"/>
    </location>
</feature>
<gene>
    <name evidence="8" type="ORF">AK812_SmicGene43397</name>
</gene>
<dbReference type="SMART" id="SM00356">
    <property type="entry name" value="ZnF_C3H1"/>
    <property type="match status" value="1"/>
</dbReference>
<evidence type="ECO:0000259" key="7">
    <source>
        <dbReference type="PROSITE" id="PS50158"/>
    </source>
</evidence>
<dbReference type="Pfam" id="PF18044">
    <property type="entry name" value="zf-CCCH_4"/>
    <property type="match status" value="1"/>
</dbReference>
<dbReference type="SUPFAM" id="SSF53098">
    <property type="entry name" value="Ribonuclease H-like"/>
    <property type="match status" value="1"/>
</dbReference>
<dbReference type="SUPFAM" id="SSF90229">
    <property type="entry name" value="CCCH zinc finger"/>
    <property type="match status" value="1"/>
</dbReference>
<dbReference type="Gene3D" id="3.30.420.10">
    <property type="entry name" value="Ribonuclease H-like superfamily/Ribonuclease H"/>
    <property type="match status" value="1"/>
</dbReference>
<dbReference type="InterPro" id="IPR043502">
    <property type="entry name" value="DNA/RNA_pol_sf"/>
</dbReference>
<feature type="compositionally biased region" description="Low complexity" evidence="5">
    <location>
        <begin position="512"/>
        <end position="523"/>
    </location>
</feature>
<feature type="compositionally biased region" description="Acidic residues" evidence="5">
    <location>
        <begin position="2470"/>
        <end position="2483"/>
    </location>
</feature>
<feature type="compositionally biased region" description="Basic and acidic residues" evidence="5">
    <location>
        <begin position="2596"/>
        <end position="2616"/>
    </location>
</feature>
<feature type="region of interest" description="Disordered" evidence="5">
    <location>
        <begin position="477"/>
        <end position="523"/>
    </location>
</feature>
<feature type="region of interest" description="Disordered" evidence="5">
    <location>
        <begin position="1172"/>
        <end position="1192"/>
    </location>
</feature>
<dbReference type="Proteomes" id="UP000186817">
    <property type="component" value="Unassembled WGS sequence"/>
</dbReference>
<evidence type="ECO:0000313" key="9">
    <source>
        <dbReference type="Proteomes" id="UP000186817"/>
    </source>
</evidence>
<feature type="region of interest" description="Disordered" evidence="5">
    <location>
        <begin position="1"/>
        <end position="62"/>
    </location>
</feature>
<evidence type="ECO:0000256" key="3">
    <source>
        <dbReference type="ARBA" id="ARBA00022833"/>
    </source>
</evidence>
<feature type="compositionally biased region" description="Basic and acidic residues" evidence="5">
    <location>
        <begin position="556"/>
        <end position="568"/>
    </location>
</feature>
<feature type="compositionally biased region" description="Basic residues" evidence="5">
    <location>
        <begin position="2579"/>
        <end position="2595"/>
    </location>
</feature>
<keyword evidence="2 4" id="KW-0863">Zinc-finger</keyword>
<evidence type="ECO:0000256" key="4">
    <source>
        <dbReference type="PROSITE-ProRule" id="PRU00723"/>
    </source>
</evidence>
<keyword evidence="1 4" id="KW-0479">Metal-binding</keyword>
<feature type="compositionally biased region" description="Acidic residues" evidence="5">
    <location>
        <begin position="2562"/>
        <end position="2572"/>
    </location>
</feature>
<name>A0A1Q9C150_SYMMI</name>